<accession>A0AAP6ZU00</accession>
<dbReference type="SMART" id="SM00387">
    <property type="entry name" value="HATPase_c"/>
    <property type="match status" value="1"/>
</dbReference>
<evidence type="ECO:0000313" key="13">
    <source>
        <dbReference type="Proteomes" id="UP000552038"/>
    </source>
</evidence>
<dbReference type="SUPFAM" id="SSF55874">
    <property type="entry name" value="ATPase domain of HSP90 chaperone/DNA topoisomerase II/histidine kinase"/>
    <property type="match status" value="1"/>
</dbReference>
<comment type="catalytic activity">
    <reaction evidence="1">
        <text>ATP + protein L-histidine = ADP + protein N-phospho-L-histidine.</text>
        <dbReference type="EC" id="2.7.13.3"/>
    </reaction>
</comment>
<sequence>MKTGKRLAWHYGWQWVFIGAILLTAVLFAFIWITDRVTELELNRNFMRHGWELVSRSISVDEDGKISLDEEILRKVDMVGGWMQIVNEKGDVIKSYAAPSNVPTHYASGEIMAYVEKNSPFPYHLSLYVTEIGHATLTVLFGTDSAQDQLLDRWLAAREKGTEQSFKEADQLLSDQQAWVQLIDADGRELKSWQKPVEEPSRYEVSDIGLRSVYPERYGWILTYRYMPDTKETWLMHRPPTFGSSIDVAGFIVDSPMQLIWIAAAAVIMFMIVVFIGMAWWQSARLARPLQHIMLWMRRIELGKYEEPSNFKGMPLSQRQNGKMKRNYRIYGDVIDSLRRMAIRLEEADEERRKHEVLREEWLAGVSHDMKTPLASIIGYAHLLNAPQYNWSEQEVAEYADIMRQKAEVMDELIQELNLTYRLQSNSLPLQLEVMDLRDWLQKELVHIMPPEYSAGRIKYLYPHQEVLFSMDPRYFRRMIANVCVNAFLHNSKDTTLCIKLQMEGSRIVLVFEDNGKGMDKQTLGNLFNRYYRGTSTDESSCGSGLGMAIAKQLAEAHGGTVLAESELGRGTTIMLSFPNEAIHLIS</sequence>
<dbReference type="InterPro" id="IPR050351">
    <property type="entry name" value="BphY/WalK/GraS-like"/>
</dbReference>
<feature type="domain" description="Histidine kinase" evidence="11">
    <location>
        <begin position="365"/>
        <end position="582"/>
    </location>
</feature>
<dbReference type="GO" id="GO:0007234">
    <property type="term" value="P:osmosensory signaling via phosphorelay pathway"/>
    <property type="evidence" value="ECO:0007669"/>
    <property type="project" value="TreeGrafter"/>
</dbReference>
<keyword evidence="9" id="KW-0902">Two-component regulatory system</keyword>
<organism evidence="12 13">
    <name type="scientific">Paenibacillus alvei</name>
    <name type="common">Bacillus alvei</name>
    <dbReference type="NCBI Taxonomy" id="44250"/>
    <lineage>
        <taxon>Bacteria</taxon>
        <taxon>Bacillati</taxon>
        <taxon>Bacillota</taxon>
        <taxon>Bacilli</taxon>
        <taxon>Bacillales</taxon>
        <taxon>Paenibacillaceae</taxon>
        <taxon>Paenibacillus</taxon>
    </lineage>
</organism>
<dbReference type="InterPro" id="IPR036890">
    <property type="entry name" value="HATPase_C_sf"/>
</dbReference>
<keyword evidence="10" id="KW-0472">Membrane</keyword>
<evidence type="ECO:0000256" key="7">
    <source>
        <dbReference type="ARBA" id="ARBA00022777"/>
    </source>
</evidence>
<evidence type="ECO:0000259" key="11">
    <source>
        <dbReference type="PROSITE" id="PS50109"/>
    </source>
</evidence>
<dbReference type="GO" id="GO:0000156">
    <property type="term" value="F:phosphorelay response regulator activity"/>
    <property type="evidence" value="ECO:0007669"/>
    <property type="project" value="TreeGrafter"/>
</dbReference>
<dbReference type="PRINTS" id="PR00344">
    <property type="entry name" value="BCTRLSENSOR"/>
</dbReference>
<keyword evidence="5" id="KW-0808">Transferase</keyword>
<dbReference type="GO" id="GO:0005524">
    <property type="term" value="F:ATP binding"/>
    <property type="evidence" value="ECO:0007669"/>
    <property type="project" value="UniProtKB-KW"/>
</dbReference>
<dbReference type="PANTHER" id="PTHR42878">
    <property type="entry name" value="TWO-COMPONENT HISTIDINE KINASE"/>
    <property type="match status" value="1"/>
</dbReference>
<gene>
    <name evidence="12" type="ORF">HMI46_04315</name>
</gene>
<dbReference type="RefSeq" id="WP_163975925.1">
    <property type="nucleotide sequence ID" value="NZ_JABFOR010000003.1"/>
</dbReference>
<dbReference type="PROSITE" id="PS50109">
    <property type="entry name" value="HIS_KIN"/>
    <property type="match status" value="1"/>
</dbReference>
<comment type="caution">
    <text evidence="12">The sequence shown here is derived from an EMBL/GenBank/DDBJ whole genome shotgun (WGS) entry which is preliminary data.</text>
</comment>
<dbReference type="InterPro" id="IPR005467">
    <property type="entry name" value="His_kinase_dom"/>
</dbReference>
<feature type="transmembrane region" description="Helical" evidence="10">
    <location>
        <begin position="259"/>
        <end position="281"/>
    </location>
</feature>
<dbReference type="InterPro" id="IPR004358">
    <property type="entry name" value="Sig_transdc_His_kin-like_C"/>
</dbReference>
<feature type="transmembrane region" description="Helical" evidence="10">
    <location>
        <begin position="12"/>
        <end position="34"/>
    </location>
</feature>
<evidence type="ECO:0000256" key="2">
    <source>
        <dbReference type="ARBA" id="ARBA00004370"/>
    </source>
</evidence>
<dbReference type="Gene3D" id="3.30.565.10">
    <property type="entry name" value="Histidine kinase-like ATPase, C-terminal domain"/>
    <property type="match status" value="1"/>
</dbReference>
<evidence type="ECO:0000256" key="6">
    <source>
        <dbReference type="ARBA" id="ARBA00022741"/>
    </source>
</evidence>
<protein>
    <recommendedName>
        <fullName evidence="3">histidine kinase</fullName>
        <ecNumber evidence="3">2.7.13.3</ecNumber>
    </recommendedName>
</protein>
<evidence type="ECO:0000256" key="8">
    <source>
        <dbReference type="ARBA" id="ARBA00022840"/>
    </source>
</evidence>
<dbReference type="GO" id="GO:0000155">
    <property type="term" value="F:phosphorelay sensor kinase activity"/>
    <property type="evidence" value="ECO:0007669"/>
    <property type="project" value="InterPro"/>
</dbReference>
<keyword evidence="8" id="KW-0067">ATP-binding</keyword>
<dbReference type="AlphaFoldDB" id="A0AAP6ZU00"/>
<keyword evidence="6" id="KW-0547">Nucleotide-binding</keyword>
<keyword evidence="10" id="KW-1133">Transmembrane helix</keyword>
<keyword evidence="10" id="KW-0812">Transmembrane</keyword>
<keyword evidence="7 12" id="KW-0418">Kinase</keyword>
<evidence type="ECO:0000313" key="12">
    <source>
        <dbReference type="EMBL" id="NOJ69776.1"/>
    </source>
</evidence>
<dbReference type="CDD" id="cd00075">
    <property type="entry name" value="HATPase"/>
    <property type="match status" value="1"/>
</dbReference>
<keyword evidence="4" id="KW-0597">Phosphoprotein</keyword>
<dbReference type="GO" id="GO:0030295">
    <property type="term" value="F:protein kinase activator activity"/>
    <property type="evidence" value="ECO:0007669"/>
    <property type="project" value="TreeGrafter"/>
</dbReference>
<dbReference type="Gene3D" id="1.10.287.130">
    <property type="match status" value="1"/>
</dbReference>
<name>A0AAP6ZU00_PAEAL</name>
<evidence type="ECO:0000256" key="10">
    <source>
        <dbReference type="SAM" id="Phobius"/>
    </source>
</evidence>
<dbReference type="Pfam" id="PF02518">
    <property type="entry name" value="HATPase_c"/>
    <property type="match status" value="1"/>
</dbReference>
<dbReference type="CDD" id="cd00082">
    <property type="entry name" value="HisKA"/>
    <property type="match status" value="1"/>
</dbReference>
<evidence type="ECO:0000256" key="4">
    <source>
        <dbReference type="ARBA" id="ARBA00022553"/>
    </source>
</evidence>
<dbReference type="EMBL" id="JABFOR010000003">
    <property type="protein sequence ID" value="NOJ69776.1"/>
    <property type="molecule type" value="Genomic_DNA"/>
</dbReference>
<evidence type="ECO:0000256" key="3">
    <source>
        <dbReference type="ARBA" id="ARBA00012438"/>
    </source>
</evidence>
<dbReference type="SUPFAM" id="SSF47384">
    <property type="entry name" value="Homodimeric domain of signal transducing histidine kinase"/>
    <property type="match status" value="1"/>
</dbReference>
<dbReference type="InterPro" id="IPR003661">
    <property type="entry name" value="HisK_dim/P_dom"/>
</dbReference>
<dbReference type="PANTHER" id="PTHR42878:SF7">
    <property type="entry name" value="SENSOR HISTIDINE KINASE GLRK"/>
    <property type="match status" value="1"/>
</dbReference>
<evidence type="ECO:0000256" key="9">
    <source>
        <dbReference type="ARBA" id="ARBA00023012"/>
    </source>
</evidence>
<proteinExistence type="predicted"/>
<comment type="subcellular location">
    <subcellularLocation>
        <location evidence="2">Membrane</location>
    </subcellularLocation>
</comment>
<dbReference type="SMART" id="SM00388">
    <property type="entry name" value="HisKA"/>
    <property type="match status" value="1"/>
</dbReference>
<evidence type="ECO:0000256" key="1">
    <source>
        <dbReference type="ARBA" id="ARBA00000085"/>
    </source>
</evidence>
<reference evidence="12 13" key="1">
    <citation type="submission" date="2020-05" db="EMBL/GenBank/DDBJ databases">
        <title>Whole genome sequencing and identification of novel metabolites from Paenibacillus alvei strain JR949.</title>
        <authorList>
            <person name="Rajendhran J."/>
            <person name="Sree Pranav P."/>
            <person name="Mahalakshmi B."/>
            <person name="Karthikeyan R."/>
        </authorList>
    </citation>
    <scope>NUCLEOTIDE SEQUENCE [LARGE SCALE GENOMIC DNA]</scope>
    <source>
        <strain evidence="12 13">JR949</strain>
    </source>
</reference>
<dbReference type="EC" id="2.7.13.3" evidence="3"/>
<evidence type="ECO:0000256" key="5">
    <source>
        <dbReference type="ARBA" id="ARBA00022679"/>
    </source>
</evidence>
<dbReference type="InterPro" id="IPR036097">
    <property type="entry name" value="HisK_dim/P_sf"/>
</dbReference>
<dbReference type="Proteomes" id="UP000552038">
    <property type="component" value="Unassembled WGS sequence"/>
</dbReference>
<dbReference type="InterPro" id="IPR003594">
    <property type="entry name" value="HATPase_dom"/>
</dbReference>
<dbReference type="Pfam" id="PF00512">
    <property type="entry name" value="HisKA"/>
    <property type="match status" value="1"/>
</dbReference>